<dbReference type="PANTHER" id="PTHR43394">
    <property type="entry name" value="ATP-DEPENDENT PERMEASE MDL1, MITOCHONDRIAL"/>
    <property type="match status" value="1"/>
</dbReference>
<dbReference type="FunFam" id="3.40.50.300:FF:000479">
    <property type="entry name" value="Multidrug resistance protein 1A"/>
    <property type="match status" value="1"/>
</dbReference>
<comment type="similarity">
    <text evidence="2">Belongs to the ABC transporter superfamily. ABCB family. Multidrug resistance exporter (TC 3.A.1.201) subfamily.</text>
</comment>
<feature type="domain" description="ABC transporter" evidence="17">
    <location>
        <begin position="352"/>
        <end position="588"/>
    </location>
</feature>
<feature type="transmembrane region" description="Helical" evidence="15">
    <location>
        <begin position="919"/>
        <end position="943"/>
    </location>
</feature>
<feature type="transmembrane region" description="Helical" evidence="15">
    <location>
        <begin position="64"/>
        <end position="92"/>
    </location>
</feature>
<keyword evidence="9" id="KW-1278">Translocase</keyword>
<evidence type="ECO:0000313" key="20">
    <source>
        <dbReference type="Proteomes" id="UP001153954"/>
    </source>
</evidence>
<comment type="catalytic activity">
    <reaction evidence="13">
        <text>ATP + H2O + xenobioticSide 1 = ADP + phosphate + xenobioticSide 2.</text>
        <dbReference type="EC" id="7.6.2.2"/>
    </reaction>
</comment>
<dbReference type="EMBL" id="CAKOGL010000024">
    <property type="protein sequence ID" value="CAH2101619.1"/>
    <property type="molecule type" value="Genomic_DNA"/>
</dbReference>
<evidence type="ECO:0000256" key="2">
    <source>
        <dbReference type="ARBA" id="ARBA00007577"/>
    </source>
</evidence>
<comment type="subcellular location">
    <subcellularLocation>
        <location evidence="1">Membrane</location>
        <topology evidence="1">Multi-pass membrane protein</topology>
    </subcellularLocation>
</comment>
<dbReference type="InterPro" id="IPR027417">
    <property type="entry name" value="P-loop_NTPase"/>
</dbReference>
<feature type="transmembrane region" description="Helical" evidence="15">
    <location>
        <begin position="733"/>
        <end position="761"/>
    </location>
</feature>
<dbReference type="InterPro" id="IPR011527">
    <property type="entry name" value="ABC1_TM_dom"/>
</dbReference>
<dbReference type="InterPro" id="IPR017871">
    <property type="entry name" value="ABC_transporter-like_CS"/>
</dbReference>
<keyword evidence="4" id="KW-0813">Transport</keyword>
<sequence>MLCSGGLVAAVLIYGELTALFIQRHNAEAPPSNSLILGWFGGAEKLSNDTDRTQHMDALVDDSVAFALASVAVMACQLIAASCAVTLANWAASRMITRLRWKLLRSVLSQETAFFDTNTSMNFASALTEDVDKLKQGVGEHVSMAAYLGGSVLMAASVSLLHGWQLTLAGLAVVPIALAVSATVAKNQTRCSSEEVVAYGTAGRIVEQALSAIRTVRAYSGENVEVTKYSEALQGADAAARRRCLWTGAGAGLGWLLTYSLNAVVFAYGAALCVRDMPLPVEERLYHPGVMVTVLFCSFMAAQNIAMCNPHLEIFSTARGAAKSLFKLLERQSKINALQDVGHKPERFRGDIIFENLYFNYPSRSDVKVLRGLSLKVNAGETVALVGGSGCGKSTLLQLLQRAYEPESGSITVDGHKLPSLHLHHFRRSIGVVGQEPVLFSGTIRENIMLGVDNATEEEMIEAAKTAHAHHFIVKLVNGYDTALGEKGAQLSGGQKQRVAIARALLRKPAILLLDEPTSALDPASERQVQAALDAASKGRTTIVVSHRLSTIVNASRIVYIEQGAVLEQGTHSELLEKKGAYWQLLQDDMTHRSITASLPESADEDDESSKAESERKVNLVRRSSSVLSTSRDAFRRDSFVRGSRRCGPISADVAPPYASSEEDEDLSPEQETSVSTWQLLKLNAKEWPLLVGGGIASLLIGATMPVFALLFSKLYGMFSLPDHEEILRQSQFYAGMFAVAAAISGLVTFLQAWLFGLAGARLTDRLRIMTFKNYLVQEQGWFDIPSNSVGALCARLASDCAAVQGATGTRLGTMLQGISTMALGVGLALAYSWKMTLVSLVSVPCVIGGICLEGWITKKAEVKEQRALESASKLATEAVINVRTVHSLGVEHAVLARYTAALASAARAAPSRWVRGPVYGLCLCAPTFGYAVSLAYGGYLIAREGLSYEYAILVSEALIYGAWMLAEALSFAPNFSAARRSGARIVRALRRRPRVRDEDSAVDEPDWVANGKLEFENIHFRYPTRANVPVLNGLSLTVEPGQTLALVGPSGCGKSTLMHLLLRNYDPQQGAVKLDGRDVRRSLPLARLRAQLGLVQQEPALFERSIRENIAYGDAARDVPDHELIAAAERANVHAFVAGLPMGYDTVLEAGSAALSGGQKQRVAIARALLRNPRVLLLDEATSALDAASEKVVQAALETAARGRTTVVIAHRLATVRHADVICVVDRGVIAERGSHEELVRKRGLYWELLQQQGPLEANS</sequence>
<evidence type="ECO:0000256" key="3">
    <source>
        <dbReference type="ARBA" id="ARBA00012191"/>
    </source>
</evidence>
<feature type="domain" description="ABC transporter" evidence="17">
    <location>
        <begin position="1014"/>
        <end position="1253"/>
    </location>
</feature>
<evidence type="ECO:0000256" key="11">
    <source>
        <dbReference type="ARBA" id="ARBA00023136"/>
    </source>
</evidence>
<keyword evidence="20" id="KW-1185">Reference proteome</keyword>
<evidence type="ECO:0000256" key="8">
    <source>
        <dbReference type="ARBA" id="ARBA00022840"/>
    </source>
</evidence>
<evidence type="ECO:0000256" key="7">
    <source>
        <dbReference type="ARBA" id="ARBA00022741"/>
    </source>
</evidence>
<evidence type="ECO:0000259" key="17">
    <source>
        <dbReference type="PROSITE" id="PS50893"/>
    </source>
</evidence>
<evidence type="ECO:0000256" key="16">
    <source>
        <dbReference type="SAM" id="SignalP"/>
    </source>
</evidence>
<reference evidence="19" key="1">
    <citation type="submission" date="2022-03" db="EMBL/GenBank/DDBJ databases">
        <authorList>
            <person name="Tunstrom K."/>
        </authorList>
    </citation>
    <scope>NUCLEOTIDE SEQUENCE</scope>
</reference>
<dbReference type="CDD" id="cd18578">
    <property type="entry name" value="ABC_6TM_Pgp_ABCB1_D2_like"/>
    <property type="match status" value="1"/>
</dbReference>
<evidence type="ECO:0000256" key="12">
    <source>
        <dbReference type="ARBA" id="ARBA00023180"/>
    </source>
</evidence>
<dbReference type="PROSITE" id="PS50929">
    <property type="entry name" value="ABC_TM1F"/>
    <property type="match status" value="2"/>
</dbReference>
<dbReference type="GO" id="GO:0005524">
    <property type="term" value="F:ATP binding"/>
    <property type="evidence" value="ECO:0007669"/>
    <property type="project" value="UniProtKB-KW"/>
</dbReference>
<dbReference type="InterPro" id="IPR003593">
    <property type="entry name" value="AAA+_ATPase"/>
</dbReference>
<dbReference type="InterPro" id="IPR039421">
    <property type="entry name" value="Type_1_exporter"/>
</dbReference>
<dbReference type="CDD" id="cd03249">
    <property type="entry name" value="ABC_MTABC3_MDL1_MDL2"/>
    <property type="match status" value="2"/>
</dbReference>
<dbReference type="FunFam" id="3.40.50.300:FF:000916">
    <property type="entry name" value="ABC transporter B family member 9"/>
    <property type="match status" value="1"/>
</dbReference>
<dbReference type="PROSITE" id="PS50893">
    <property type="entry name" value="ABC_TRANSPORTER_2"/>
    <property type="match status" value="2"/>
</dbReference>
<evidence type="ECO:0000256" key="6">
    <source>
        <dbReference type="ARBA" id="ARBA00022737"/>
    </source>
</evidence>
<keyword evidence="6" id="KW-0677">Repeat</keyword>
<feature type="signal peptide" evidence="16">
    <location>
        <begin position="1"/>
        <end position="19"/>
    </location>
</feature>
<dbReference type="CDD" id="cd18577">
    <property type="entry name" value="ABC_6TM_Pgp_ABCB1_D1_like"/>
    <property type="match status" value="1"/>
</dbReference>
<evidence type="ECO:0000256" key="10">
    <source>
        <dbReference type="ARBA" id="ARBA00022989"/>
    </source>
</evidence>
<dbReference type="AlphaFoldDB" id="A0AAU9UVK2"/>
<dbReference type="GO" id="GO:0005743">
    <property type="term" value="C:mitochondrial inner membrane"/>
    <property type="evidence" value="ECO:0007669"/>
    <property type="project" value="TreeGrafter"/>
</dbReference>
<dbReference type="SUPFAM" id="SSF90123">
    <property type="entry name" value="ABC transporter transmembrane region"/>
    <property type="match status" value="2"/>
</dbReference>
<feature type="transmembrane region" description="Helical" evidence="15">
    <location>
        <begin position="166"/>
        <end position="185"/>
    </location>
</feature>
<feature type="domain" description="ABC transmembrane type-1" evidence="18">
    <location>
        <begin position="1"/>
        <end position="317"/>
    </location>
</feature>
<evidence type="ECO:0000313" key="19">
    <source>
        <dbReference type="EMBL" id="CAH2101619.1"/>
    </source>
</evidence>
<protein>
    <recommendedName>
        <fullName evidence="3">ABC-type xenobiotic transporter</fullName>
        <ecNumber evidence="3">7.6.2.2</ecNumber>
    </recommendedName>
</protein>
<dbReference type="GO" id="GO:0017085">
    <property type="term" value="P:response to insecticide"/>
    <property type="evidence" value="ECO:0007669"/>
    <property type="project" value="UniProtKB-ARBA"/>
</dbReference>
<dbReference type="GO" id="GO:0008559">
    <property type="term" value="F:ABC-type xenobiotic transporter activity"/>
    <property type="evidence" value="ECO:0007669"/>
    <property type="project" value="UniProtKB-EC"/>
</dbReference>
<accession>A0AAU9UVK2</accession>
<feature type="chain" id="PRO_5043908545" description="ABC-type xenobiotic transporter" evidence="16">
    <location>
        <begin position="20"/>
        <end position="1261"/>
    </location>
</feature>
<dbReference type="GO" id="GO:0090374">
    <property type="term" value="P:oligopeptide export from mitochondrion"/>
    <property type="evidence" value="ECO:0007669"/>
    <property type="project" value="TreeGrafter"/>
</dbReference>
<dbReference type="SMART" id="SM00382">
    <property type="entry name" value="AAA"/>
    <property type="match status" value="2"/>
</dbReference>
<evidence type="ECO:0000259" key="18">
    <source>
        <dbReference type="PROSITE" id="PS50929"/>
    </source>
</evidence>
<dbReference type="GO" id="GO:0015421">
    <property type="term" value="F:ABC-type oligopeptide transporter activity"/>
    <property type="evidence" value="ECO:0007669"/>
    <property type="project" value="TreeGrafter"/>
</dbReference>
<dbReference type="EC" id="7.6.2.2" evidence="3"/>
<dbReference type="PROSITE" id="PS00211">
    <property type="entry name" value="ABC_TRANSPORTER_1"/>
    <property type="match status" value="2"/>
</dbReference>
<keyword evidence="5 15" id="KW-0812">Transmembrane</keyword>
<evidence type="ECO:0000256" key="4">
    <source>
        <dbReference type="ARBA" id="ARBA00022448"/>
    </source>
</evidence>
<dbReference type="Pfam" id="PF00664">
    <property type="entry name" value="ABC_membrane"/>
    <property type="match status" value="2"/>
</dbReference>
<keyword evidence="11 15" id="KW-0472">Membrane</keyword>
<feature type="transmembrane region" description="Helical" evidence="15">
    <location>
        <begin position="244"/>
        <end position="265"/>
    </location>
</feature>
<comment type="caution">
    <text evidence="19">The sequence shown here is derived from an EMBL/GenBank/DDBJ whole genome shotgun (WGS) entry which is preliminary data.</text>
</comment>
<dbReference type="GO" id="GO:0016887">
    <property type="term" value="F:ATP hydrolysis activity"/>
    <property type="evidence" value="ECO:0007669"/>
    <property type="project" value="InterPro"/>
</dbReference>
<feature type="domain" description="ABC transmembrane type-1" evidence="18">
    <location>
        <begin position="692"/>
        <end position="978"/>
    </location>
</feature>
<feature type="transmembrane region" description="Helical" evidence="15">
    <location>
        <begin position="690"/>
        <end position="713"/>
    </location>
</feature>
<feature type="region of interest" description="Disordered" evidence="14">
    <location>
        <begin position="651"/>
        <end position="671"/>
    </location>
</feature>
<proteinExistence type="inferred from homology"/>
<name>A0AAU9UVK2_EUPED</name>
<dbReference type="InterPro" id="IPR003439">
    <property type="entry name" value="ABC_transporter-like_ATP-bd"/>
</dbReference>
<dbReference type="Gene3D" id="3.40.50.300">
    <property type="entry name" value="P-loop containing nucleotide triphosphate hydrolases"/>
    <property type="match status" value="2"/>
</dbReference>
<evidence type="ECO:0000256" key="14">
    <source>
        <dbReference type="SAM" id="MobiDB-lite"/>
    </source>
</evidence>
<keyword evidence="7" id="KW-0547">Nucleotide-binding</keyword>
<evidence type="ECO:0000256" key="5">
    <source>
        <dbReference type="ARBA" id="ARBA00022692"/>
    </source>
</evidence>
<feature type="transmembrane region" description="Helical" evidence="15">
    <location>
        <begin position="812"/>
        <end position="832"/>
    </location>
</feature>
<evidence type="ECO:0000256" key="13">
    <source>
        <dbReference type="ARBA" id="ARBA00034018"/>
    </source>
</evidence>
<feature type="transmembrane region" description="Helical" evidence="15">
    <location>
        <begin position="142"/>
        <end position="160"/>
    </location>
</feature>
<dbReference type="SUPFAM" id="SSF52540">
    <property type="entry name" value="P-loop containing nucleoside triphosphate hydrolases"/>
    <property type="match status" value="2"/>
</dbReference>
<gene>
    <name evidence="19" type="ORF">EEDITHA_LOCUS16353</name>
</gene>
<keyword evidence="8" id="KW-0067">ATP-binding</keyword>
<feature type="transmembrane region" description="Helical" evidence="15">
    <location>
        <begin position="838"/>
        <end position="857"/>
    </location>
</feature>
<dbReference type="Proteomes" id="UP001153954">
    <property type="component" value="Unassembled WGS sequence"/>
</dbReference>
<evidence type="ECO:0000256" key="15">
    <source>
        <dbReference type="SAM" id="Phobius"/>
    </source>
</evidence>
<evidence type="ECO:0000256" key="9">
    <source>
        <dbReference type="ARBA" id="ARBA00022967"/>
    </source>
</evidence>
<dbReference type="PANTHER" id="PTHR43394:SF27">
    <property type="entry name" value="ATP-DEPENDENT TRANSLOCASE ABCB1-LIKE"/>
    <property type="match status" value="1"/>
</dbReference>
<dbReference type="GO" id="GO:0097254">
    <property type="term" value="P:renal tubular secretion"/>
    <property type="evidence" value="ECO:0007669"/>
    <property type="project" value="UniProtKB-ARBA"/>
</dbReference>
<dbReference type="Gene3D" id="1.20.1560.10">
    <property type="entry name" value="ABC transporter type 1, transmembrane domain"/>
    <property type="match status" value="1"/>
</dbReference>
<dbReference type="Pfam" id="PF00005">
    <property type="entry name" value="ABC_tran"/>
    <property type="match status" value="2"/>
</dbReference>
<keyword evidence="12" id="KW-0325">Glycoprotein</keyword>
<organism evidence="19 20">
    <name type="scientific">Euphydryas editha</name>
    <name type="common">Edith's checkerspot</name>
    <dbReference type="NCBI Taxonomy" id="104508"/>
    <lineage>
        <taxon>Eukaryota</taxon>
        <taxon>Metazoa</taxon>
        <taxon>Ecdysozoa</taxon>
        <taxon>Arthropoda</taxon>
        <taxon>Hexapoda</taxon>
        <taxon>Insecta</taxon>
        <taxon>Pterygota</taxon>
        <taxon>Neoptera</taxon>
        <taxon>Endopterygota</taxon>
        <taxon>Lepidoptera</taxon>
        <taxon>Glossata</taxon>
        <taxon>Ditrysia</taxon>
        <taxon>Papilionoidea</taxon>
        <taxon>Nymphalidae</taxon>
        <taxon>Nymphalinae</taxon>
        <taxon>Euphydryas</taxon>
    </lineage>
</organism>
<evidence type="ECO:0000256" key="1">
    <source>
        <dbReference type="ARBA" id="ARBA00004141"/>
    </source>
</evidence>
<dbReference type="InterPro" id="IPR036640">
    <property type="entry name" value="ABC1_TM_sf"/>
</dbReference>
<keyword evidence="10 15" id="KW-1133">Transmembrane helix</keyword>
<feature type="transmembrane region" description="Helical" evidence="15">
    <location>
        <begin position="285"/>
        <end position="302"/>
    </location>
</feature>
<keyword evidence="16" id="KW-0732">Signal</keyword>